<keyword evidence="1" id="KW-0812">Transmembrane</keyword>
<feature type="transmembrane region" description="Helical" evidence="1">
    <location>
        <begin position="302"/>
        <end position="321"/>
    </location>
</feature>
<proteinExistence type="predicted"/>
<comment type="caution">
    <text evidence="2">The sequence shown here is derived from an EMBL/GenBank/DDBJ whole genome shotgun (WGS) entry which is preliminary data.</text>
</comment>
<evidence type="ECO:0000256" key="1">
    <source>
        <dbReference type="SAM" id="Phobius"/>
    </source>
</evidence>
<gene>
    <name evidence="2" type="ORF">H9655_18310</name>
</gene>
<evidence type="ECO:0008006" key="4">
    <source>
        <dbReference type="Google" id="ProtNLM"/>
    </source>
</evidence>
<feature type="transmembrane region" description="Helical" evidence="1">
    <location>
        <begin position="401"/>
        <end position="422"/>
    </location>
</feature>
<keyword evidence="1" id="KW-0472">Membrane</keyword>
<evidence type="ECO:0000313" key="3">
    <source>
        <dbReference type="Proteomes" id="UP000657931"/>
    </source>
</evidence>
<dbReference type="Proteomes" id="UP000657931">
    <property type="component" value="Unassembled WGS sequence"/>
</dbReference>
<reference evidence="2 3" key="1">
    <citation type="submission" date="2020-08" db="EMBL/GenBank/DDBJ databases">
        <title>A Genomic Blueprint of the Chicken Gut Microbiome.</title>
        <authorList>
            <person name="Gilroy R."/>
            <person name="Ravi A."/>
            <person name="Getino M."/>
            <person name="Pursley I."/>
            <person name="Horton D.L."/>
            <person name="Alikhan N.-F."/>
            <person name="Baker D."/>
            <person name="Gharbi K."/>
            <person name="Hall N."/>
            <person name="Watson M."/>
            <person name="Adriaenssens E.M."/>
            <person name="Foster-Nyarko E."/>
            <person name="Jarju S."/>
            <person name="Secka A."/>
            <person name="Antonio M."/>
            <person name="Oren A."/>
            <person name="Chaudhuri R."/>
            <person name="La Ragione R.M."/>
            <person name="Hildebrand F."/>
            <person name="Pallen M.J."/>
        </authorList>
    </citation>
    <scope>NUCLEOTIDE SEQUENCE [LARGE SCALE GENOMIC DNA]</scope>
    <source>
        <strain evidence="2 3">Sa5YUA1</strain>
    </source>
</reference>
<feature type="transmembrane region" description="Helical" evidence="1">
    <location>
        <begin position="442"/>
        <end position="467"/>
    </location>
</feature>
<keyword evidence="3" id="KW-1185">Reference proteome</keyword>
<keyword evidence="1" id="KW-1133">Transmembrane helix</keyword>
<sequence length="478" mass="56330">MRKTSISESIPEVKRSKLQFLFPFMLNEQIIGGFTEKLLEEGFQFFTLRNTKQQNEYYGDDKVFHRKLEKYFLPNIEPLLFPKSYTAREGIRRFSLKLNLDCTLDSTKLNMPFVVESIDILVCPFRIGLMNLRISLPESIAYSDVIAFADLFRVLEPITEDEEEVVLGCRNHQYHAVKEFVFKELLRPMEDYVEDNPDTDPSYFGSLPFFMDERMYVLSYIHISEGSDLTQLNLFQLAELESCNQHEGDKHPNYIERYCKEHVYERWGDQTYIVMSDYQFSCITKETGDIEKQLASNFYGEFFYSVFLYYYYKIVLLMLSYNHSTIDIEKDKSKTELLIFMITQFSAKYYMPEVNSTTTGKEIFGRLQKIFRVETLYQEVKETLSFLYQSQDTLSGKSTNYLLQILTIYSTISGLFGMNLIIEDWRGKIPLDKMNHYSIFEWIAILVTTTGVSISLILGVVFIKNWLKERKSRKNKIL</sequence>
<evidence type="ECO:0000313" key="2">
    <source>
        <dbReference type="EMBL" id="MBD7938994.1"/>
    </source>
</evidence>
<organism evidence="2 3">
    <name type="scientific">Cytobacillus stercorigallinarum</name>
    <dbReference type="NCBI Taxonomy" id="2762240"/>
    <lineage>
        <taxon>Bacteria</taxon>
        <taxon>Bacillati</taxon>
        <taxon>Bacillota</taxon>
        <taxon>Bacilli</taxon>
        <taxon>Bacillales</taxon>
        <taxon>Bacillaceae</taxon>
        <taxon>Cytobacillus</taxon>
    </lineage>
</organism>
<dbReference type="EMBL" id="JACSQT010000011">
    <property type="protein sequence ID" value="MBD7938994.1"/>
    <property type="molecule type" value="Genomic_DNA"/>
</dbReference>
<dbReference type="RefSeq" id="WP_191816698.1">
    <property type="nucleotide sequence ID" value="NZ_JACSQT010000011.1"/>
</dbReference>
<name>A0ABR8QTZ0_9BACI</name>
<accession>A0ABR8QTZ0</accession>
<protein>
    <recommendedName>
        <fullName evidence="4">Group-specific protein</fullName>
    </recommendedName>
</protein>